<feature type="compositionally biased region" description="Basic and acidic residues" evidence="1">
    <location>
        <begin position="35"/>
        <end position="50"/>
    </location>
</feature>
<dbReference type="eggNOG" id="COG1832">
    <property type="taxonomic scope" value="Bacteria"/>
</dbReference>
<evidence type="ECO:0000313" key="4">
    <source>
        <dbReference type="Proteomes" id="UP000001564"/>
    </source>
</evidence>
<feature type="domain" description="CoA-binding" evidence="2">
    <location>
        <begin position="114"/>
        <end position="207"/>
    </location>
</feature>
<dbReference type="SUPFAM" id="SSF51735">
    <property type="entry name" value="NAD(P)-binding Rossmann-fold domains"/>
    <property type="match status" value="1"/>
</dbReference>
<name>A5CTP4_CLAM3</name>
<dbReference type="KEGG" id="cmi:CMM_2401"/>
<dbReference type="PANTHER" id="PTHR33303">
    <property type="entry name" value="CYTOPLASMIC PROTEIN-RELATED"/>
    <property type="match status" value="1"/>
</dbReference>
<dbReference type="EMBL" id="AM711867">
    <property type="protein sequence ID" value="CAN02479.1"/>
    <property type="molecule type" value="Genomic_DNA"/>
</dbReference>
<feature type="compositionally biased region" description="Low complexity" evidence="1">
    <location>
        <begin position="16"/>
        <end position="33"/>
    </location>
</feature>
<keyword evidence="4" id="KW-1185">Reference proteome</keyword>
<dbReference type="Pfam" id="PF13380">
    <property type="entry name" value="CoA_binding_2"/>
    <property type="match status" value="1"/>
</dbReference>
<dbReference type="SMART" id="SM00881">
    <property type="entry name" value="CoA_binding"/>
    <property type="match status" value="1"/>
</dbReference>
<dbReference type="AlphaFoldDB" id="A5CTP4"/>
<dbReference type="InterPro" id="IPR003781">
    <property type="entry name" value="CoA-bd"/>
</dbReference>
<evidence type="ECO:0000259" key="2">
    <source>
        <dbReference type="SMART" id="SM00881"/>
    </source>
</evidence>
<protein>
    <recommendedName>
        <fullName evidence="2">CoA-binding domain-containing protein</fullName>
    </recommendedName>
</protein>
<proteinExistence type="predicted"/>
<dbReference type="Gene3D" id="3.40.50.720">
    <property type="entry name" value="NAD(P)-binding Rossmann-like Domain"/>
    <property type="match status" value="1"/>
</dbReference>
<evidence type="ECO:0000256" key="1">
    <source>
        <dbReference type="SAM" id="MobiDB-lite"/>
    </source>
</evidence>
<dbReference type="PANTHER" id="PTHR33303:SF2">
    <property type="entry name" value="COA-BINDING DOMAIN-CONTAINING PROTEIN"/>
    <property type="match status" value="1"/>
</dbReference>
<dbReference type="HOGENOM" id="CLU_1101373_0_0_11"/>
<feature type="compositionally biased region" description="Low complexity" evidence="1">
    <location>
        <begin position="51"/>
        <end position="64"/>
    </location>
</feature>
<gene>
    <name evidence="3" type="ordered locus">CMM_2401</name>
</gene>
<reference evidence="3 4" key="1">
    <citation type="journal article" date="2008" name="J. Bacteriol.">
        <title>The genome sequence of the tomato-pathogenic actinomycete Clavibacter michiganensis subsp. michiganensis NCPPB382 reveals a large island involved in pathogenicity.</title>
        <authorList>
            <person name="Gartemann K.H."/>
            <person name="Abt B."/>
            <person name="Bekel T."/>
            <person name="Burger A."/>
            <person name="Engemann J."/>
            <person name="Flugel M."/>
            <person name="Gaigalat L."/>
            <person name="Goesmann A."/>
            <person name="Grafen I."/>
            <person name="Kalinowski J."/>
            <person name="Kaup O."/>
            <person name="Kirchner O."/>
            <person name="Krause L."/>
            <person name="Linke B."/>
            <person name="McHardy A."/>
            <person name="Meyer F."/>
            <person name="Pohle S."/>
            <person name="Ruckert C."/>
            <person name="Schneiker S."/>
            <person name="Zellermann E.M."/>
            <person name="Puhler A."/>
            <person name="Eichenlaub R."/>
            <person name="Kaiser O."/>
            <person name="Bartels D."/>
        </authorList>
    </citation>
    <scope>NUCLEOTIDE SEQUENCE [LARGE SCALE GENOMIC DNA]</scope>
    <source>
        <strain evidence="3 4">NCPPB 382</strain>
    </source>
</reference>
<dbReference type="Proteomes" id="UP000001564">
    <property type="component" value="Chromosome"/>
</dbReference>
<sequence length="257" mass="26746">MSFDTGGVPPERTGSTPHPAADAADLDPLAPAEEAADRAAGDVAEAHAADADASAPAEPVATAPAGGGDADGTQTTQLQNGLTCAIPRSSPLAALLRSERTWTGPSAKERQAILRRAKSVAIVGASPNPARSSYFVGTYLQQSSDYRVYFVNPNATEILGQEAYPDLASLPEVPDIVDVFRKASDIPSVVDDVVAIGAPVIWVQLGIWNQDAAVDAEARGLTVVMDRCIKVEHARFHGGLHLLGFDTGVISSRKAAV</sequence>
<evidence type="ECO:0000313" key="3">
    <source>
        <dbReference type="EMBL" id="CAN02479.1"/>
    </source>
</evidence>
<organism evidence="3 4">
    <name type="scientific">Clavibacter michiganensis subsp. michiganensis (strain NCPPB 382)</name>
    <dbReference type="NCBI Taxonomy" id="443906"/>
    <lineage>
        <taxon>Bacteria</taxon>
        <taxon>Bacillati</taxon>
        <taxon>Actinomycetota</taxon>
        <taxon>Actinomycetes</taxon>
        <taxon>Micrococcales</taxon>
        <taxon>Microbacteriaceae</taxon>
        <taxon>Clavibacter</taxon>
    </lineage>
</organism>
<accession>A5CTP4</accession>
<dbReference type="InterPro" id="IPR036291">
    <property type="entry name" value="NAD(P)-bd_dom_sf"/>
</dbReference>
<feature type="region of interest" description="Disordered" evidence="1">
    <location>
        <begin position="1"/>
        <end position="75"/>
    </location>
</feature>